<dbReference type="PANTHER" id="PTHR28152:SF1">
    <property type="entry name" value="HYDROXYACYL-THIOESTER DEHYDRATASE TYPE 2, MITOCHONDRIAL"/>
    <property type="match status" value="1"/>
</dbReference>
<dbReference type="PANTHER" id="PTHR28152">
    <property type="entry name" value="HYDROXYACYL-THIOESTER DEHYDRATASE TYPE 2, MITOCHONDRIAL"/>
    <property type="match status" value="1"/>
</dbReference>
<dbReference type="OrthoDB" id="3257538at2759"/>
<dbReference type="Proteomes" id="UP000187429">
    <property type="component" value="Unassembled WGS sequence"/>
</dbReference>
<accession>A0A1R1XJX5</accession>
<dbReference type="Gene3D" id="3.10.129.10">
    <property type="entry name" value="Hotdog Thioesterase"/>
    <property type="match status" value="1"/>
</dbReference>
<proteinExistence type="predicted"/>
<evidence type="ECO:0000313" key="2">
    <source>
        <dbReference type="Proteomes" id="UP000187429"/>
    </source>
</evidence>
<comment type="caution">
    <text evidence="1">The sequence shown here is derived from an EMBL/GenBank/DDBJ whole genome shotgun (WGS) entry which is preliminary data.</text>
</comment>
<dbReference type="SUPFAM" id="SSF54637">
    <property type="entry name" value="Thioesterase/thiol ester dehydrase-isomerase"/>
    <property type="match status" value="1"/>
</dbReference>
<keyword evidence="2" id="KW-1185">Reference proteome</keyword>
<sequence length="363" mass="40555">MNITTSWLKASSILKSSAFNAKNSLRIPPTIRSRASLLSTSSILRADKTKQSVEEWAAQAKSSSSSFSEIIDGRRLAHLRNTLAPHMPQAYPQLKLDPKTKEAAPGEELFPNSHLVYFWLLNPENELSRDGYFLGEAPPAPYLQRVWAGGELEFNTSNPLCVGQDASLTMKIDSVTEKQRSPEAGGPIILVSMSRTAENSNGFSLKETRNLAYMEKTNPSRKIIKSSRLTVSNSHFNHTFTPTEILLFRYSALTWNSHRIHYDFNYSSKIEKHPNNLVHGPLTCTMLLELLRTNSPNGYKLSNFKYRAVSPLYSNQPLTLCGTWSKDSDISEKTGKNELFCELFALNNEGGVAMSGKATLTKE</sequence>
<dbReference type="InterPro" id="IPR052741">
    <property type="entry name" value="Mitochondrial_HTD2"/>
</dbReference>
<dbReference type="EMBL" id="LSSM01004425">
    <property type="protein sequence ID" value="OMJ14939.1"/>
    <property type="molecule type" value="Genomic_DNA"/>
</dbReference>
<dbReference type="GO" id="GO:0005739">
    <property type="term" value="C:mitochondrion"/>
    <property type="evidence" value="ECO:0007669"/>
    <property type="project" value="TreeGrafter"/>
</dbReference>
<protein>
    <submittedName>
        <fullName evidence="1">Mesaconyl-C(4)-CoA hydratase</fullName>
    </submittedName>
</protein>
<gene>
    <name evidence="1" type="ORF">AYI69_g8380</name>
</gene>
<dbReference type="AlphaFoldDB" id="A0A1R1XJX5"/>
<dbReference type="InterPro" id="IPR029069">
    <property type="entry name" value="HotDog_dom_sf"/>
</dbReference>
<reference evidence="2" key="1">
    <citation type="submission" date="2017-01" db="EMBL/GenBank/DDBJ databases">
        <authorList>
            <person name="Wang Y."/>
            <person name="White M."/>
            <person name="Kvist S."/>
            <person name="Moncalvo J.-M."/>
        </authorList>
    </citation>
    <scope>NUCLEOTIDE SEQUENCE [LARGE SCALE GENOMIC DNA]</scope>
    <source>
        <strain evidence="2">ID-206-W2</strain>
    </source>
</reference>
<dbReference type="GO" id="GO:0019171">
    <property type="term" value="F:(3R)-hydroxyacyl-[acyl-carrier-protein] dehydratase activity"/>
    <property type="evidence" value="ECO:0007669"/>
    <property type="project" value="TreeGrafter"/>
</dbReference>
<name>A0A1R1XJX5_9FUNG</name>
<evidence type="ECO:0000313" key="1">
    <source>
        <dbReference type="EMBL" id="OMJ14939.1"/>
    </source>
</evidence>
<organism evidence="1 2">
    <name type="scientific">Smittium culicis</name>
    <dbReference type="NCBI Taxonomy" id="133412"/>
    <lineage>
        <taxon>Eukaryota</taxon>
        <taxon>Fungi</taxon>
        <taxon>Fungi incertae sedis</taxon>
        <taxon>Zoopagomycota</taxon>
        <taxon>Kickxellomycotina</taxon>
        <taxon>Harpellomycetes</taxon>
        <taxon>Harpellales</taxon>
        <taxon>Legeriomycetaceae</taxon>
        <taxon>Smittium</taxon>
    </lineage>
</organism>